<evidence type="ECO:0000256" key="6">
    <source>
        <dbReference type="PIRSR" id="PIRSR017250-50"/>
    </source>
</evidence>
<feature type="active site" evidence="6">
    <location>
        <position position="237"/>
    </location>
</feature>
<evidence type="ECO:0000256" key="3">
    <source>
        <dbReference type="ARBA" id="ARBA00023239"/>
    </source>
</evidence>
<proteinExistence type="inferred from homology"/>
<keyword evidence="9" id="KW-0540">Nuclease</keyword>
<dbReference type="GO" id="GO:0003676">
    <property type="term" value="F:nucleic acid binding"/>
    <property type="evidence" value="ECO:0007669"/>
    <property type="project" value="InterPro"/>
</dbReference>
<dbReference type="PIRSF" id="PIRSF017250">
    <property type="entry name" value="tRNA_splic_SEN34"/>
    <property type="match status" value="1"/>
</dbReference>
<dbReference type="InterPro" id="IPR016690">
    <property type="entry name" value="TSEN34"/>
</dbReference>
<dbReference type="InterPro" id="IPR006677">
    <property type="entry name" value="tRNA_intron_Endonuc_cat-like"/>
</dbReference>
<comment type="similarity">
    <text evidence="1 5">Belongs to the tRNA-intron endonuclease family.</text>
</comment>
<feature type="domain" description="tRNA intron endonuclease catalytic" evidence="7">
    <location>
        <begin position="209"/>
        <end position="280"/>
    </location>
</feature>
<feature type="domain" description="TSEN34 N-terminal" evidence="8">
    <location>
        <begin position="11"/>
        <end position="80"/>
    </location>
</feature>
<dbReference type="Proteomes" id="UP000800041">
    <property type="component" value="Unassembled WGS sequence"/>
</dbReference>
<gene>
    <name evidence="9" type="ORF">K402DRAFT_363395</name>
</gene>
<dbReference type="InterPro" id="IPR036167">
    <property type="entry name" value="tRNA_intron_Endo_cat-like_sf"/>
</dbReference>
<keyword evidence="10" id="KW-1185">Reference proteome</keyword>
<evidence type="ECO:0000259" key="8">
    <source>
        <dbReference type="Pfam" id="PF26577"/>
    </source>
</evidence>
<dbReference type="EC" id="4.6.1.16" evidence="5"/>
<dbReference type="FunFam" id="3.40.1350.10:FF:000008">
    <property type="entry name" value="tRNA-splicing endonuclease subunit Sen34"/>
    <property type="match status" value="1"/>
</dbReference>
<sequence length="317" mass="34459">MAVEIPVVEPIPISLVSSRYLLYDINVISYLRRAHNISGVLIGTLPQTPHQNVFLGLPLELLPEEARLLVEKNVAYIVDDAAAHDSGIVGLSEEEETAFRQALRLESSKESKAVEAVKEGRKRISLGKKKRASGQEKTHTIIGGERDEEPSKADVFLFDSPAAHSQPAKPSAFSMPEPAAQFNIIPSTSTPPLSYQPPSPPLPVPLVPTSYSLFRYLHSKGYFLSPGLRFGCQYMAYPGDPLRFHSHFLAVGKDWDEELDLLDVVAGGRLGTGVKKGYLIGGEVGSGRAKGKVNHGELTESGSEGDVRAFSIEWAGM</sequence>
<evidence type="ECO:0000256" key="1">
    <source>
        <dbReference type="ARBA" id="ARBA00008078"/>
    </source>
</evidence>
<dbReference type="Pfam" id="PF26577">
    <property type="entry name" value="TSEN34_N"/>
    <property type="match status" value="1"/>
</dbReference>
<dbReference type="EMBL" id="ML977187">
    <property type="protein sequence ID" value="KAF1982202.1"/>
    <property type="molecule type" value="Genomic_DNA"/>
</dbReference>
<dbReference type="InterPro" id="IPR011856">
    <property type="entry name" value="tRNA_endonuc-like_dom_sf"/>
</dbReference>
<keyword evidence="9" id="KW-0378">Hydrolase</keyword>
<comment type="function">
    <text evidence="4">Constitutes one of the two catalytic subunit of the tRNA-splicing endonuclease complex, a complex responsible for identification and cleavage of the splice sites in pre-tRNA. It cleaves pre-tRNA at the 5'- and 3'-splice sites to release the intron. The products are an intron and two tRNA half-molecules bearing 2',3'-cyclic phosphate and 5'-OH termini. There are no conserved sequences at the splice sites, but the intron is invariably located at the same site in the gene, placing the splice sites an invariant distance from the constant structural features of the tRNA body. It probably carries the active site for 3'-splice site cleavage.</text>
</comment>
<evidence type="ECO:0000313" key="9">
    <source>
        <dbReference type="EMBL" id="KAF1982202.1"/>
    </source>
</evidence>
<keyword evidence="9" id="KW-0255">Endonuclease</keyword>
<protein>
    <recommendedName>
        <fullName evidence="5">tRNA-splicing endonuclease subunit Sen34</fullName>
        <ecNumber evidence="5">4.6.1.16</ecNumber>
    </recommendedName>
</protein>
<evidence type="ECO:0000259" key="7">
    <source>
        <dbReference type="Pfam" id="PF01974"/>
    </source>
</evidence>
<dbReference type="SUPFAM" id="SSF53032">
    <property type="entry name" value="tRNA-intron endonuclease catalytic domain-like"/>
    <property type="match status" value="1"/>
</dbReference>
<dbReference type="AlphaFoldDB" id="A0A6G1GN00"/>
<evidence type="ECO:0000256" key="2">
    <source>
        <dbReference type="ARBA" id="ARBA00022694"/>
    </source>
</evidence>
<name>A0A6G1GN00_9PEZI</name>
<feature type="active site" evidence="6">
    <location>
        <position position="245"/>
    </location>
</feature>
<dbReference type="PANTHER" id="PTHR13070:SF0">
    <property type="entry name" value="TRNA-SPLICING ENDONUCLEASE SUBUNIT SEN34"/>
    <property type="match status" value="1"/>
</dbReference>
<dbReference type="GO" id="GO:0000214">
    <property type="term" value="C:tRNA-intron endonuclease complex"/>
    <property type="evidence" value="ECO:0007669"/>
    <property type="project" value="UniProtKB-UniRule"/>
</dbReference>
<dbReference type="GO" id="GO:0000213">
    <property type="term" value="F:tRNA-intron lyase activity"/>
    <property type="evidence" value="ECO:0007669"/>
    <property type="project" value="UniProtKB-UniRule"/>
</dbReference>
<evidence type="ECO:0000313" key="10">
    <source>
        <dbReference type="Proteomes" id="UP000800041"/>
    </source>
</evidence>
<reference evidence="9" key="1">
    <citation type="journal article" date="2020" name="Stud. Mycol.">
        <title>101 Dothideomycetes genomes: a test case for predicting lifestyles and emergence of pathogens.</title>
        <authorList>
            <person name="Haridas S."/>
            <person name="Albert R."/>
            <person name="Binder M."/>
            <person name="Bloem J."/>
            <person name="Labutti K."/>
            <person name="Salamov A."/>
            <person name="Andreopoulos B."/>
            <person name="Baker S."/>
            <person name="Barry K."/>
            <person name="Bills G."/>
            <person name="Bluhm B."/>
            <person name="Cannon C."/>
            <person name="Castanera R."/>
            <person name="Culley D."/>
            <person name="Daum C."/>
            <person name="Ezra D."/>
            <person name="Gonzalez J."/>
            <person name="Henrissat B."/>
            <person name="Kuo A."/>
            <person name="Liang C."/>
            <person name="Lipzen A."/>
            <person name="Lutzoni F."/>
            <person name="Magnuson J."/>
            <person name="Mondo S."/>
            <person name="Nolan M."/>
            <person name="Ohm R."/>
            <person name="Pangilinan J."/>
            <person name="Park H.-J."/>
            <person name="Ramirez L."/>
            <person name="Alfaro M."/>
            <person name="Sun H."/>
            <person name="Tritt A."/>
            <person name="Yoshinaga Y."/>
            <person name="Zwiers L.-H."/>
            <person name="Turgeon B."/>
            <person name="Goodwin S."/>
            <person name="Spatafora J."/>
            <person name="Crous P."/>
            <person name="Grigoriev I."/>
        </authorList>
    </citation>
    <scope>NUCLEOTIDE SEQUENCE</scope>
    <source>
        <strain evidence="9">CBS 113979</strain>
    </source>
</reference>
<dbReference type="PANTHER" id="PTHR13070">
    <property type="entry name" value="TRNA-SPLICING ENDONUCLEASE SUBUNIT SEN34-RELATED"/>
    <property type="match status" value="1"/>
</dbReference>
<organism evidence="9 10">
    <name type="scientific">Aulographum hederae CBS 113979</name>
    <dbReference type="NCBI Taxonomy" id="1176131"/>
    <lineage>
        <taxon>Eukaryota</taxon>
        <taxon>Fungi</taxon>
        <taxon>Dikarya</taxon>
        <taxon>Ascomycota</taxon>
        <taxon>Pezizomycotina</taxon>
        <taxon>Dothideomycetes</taxon>
        <taxon>Pleosporomycetidae</taxon>
        <taxon>Aulographales</taxon>
        <taxon>Aulographaceae</taxon>
    </lineage>
</organism>
<evidence type="ECO:0000256" key="4">
    <source>
        <dbReference type="ARBA" id="ARBA00059865"/>
    </source>
</evidence>
<keyword evidence="2 5" id="KW-0819">tRNA processing</keyword>
<dbReference type="CDD" id="cd22363">
    <property type="entry name" value="tRNA-intron_lyase_C"/>
    <property type="match status" value="1"/>
</dbReference>
<dbReference type="OrthoDB" id="48041at2759"/>
<feature type="active site" evidence="6">
    <location>
        <position position="276"/>
    </location>
</feature>
<dbReference type="Gene3D" id="3.40.1350.10">
    <property type="match status" value="1"/>
</dbReference>
<dbReference type="GO" id="GO:0000379">
    <property type="term" value="P:tRNA-type intron splice site recognition and cleavage"/>
    <property type="evidence" value="ECO:0007669"/>
    <property type="project" value="UniProtKB-UniRule"/>
</dbReference>
<evidence type="ECO:0000256" key="5">
    <source>
        <dbReference type="PIRNR" id="PIRNR017250"/>
    </source>
</evidence>
<dbReference type="Pfam" id="PF01974">
    <property type="entry name" value="tRNA_int_endo"/>
    <property type="match status" value="1"/>
</dbReference>
<keyword evidence="3 5" id="KW-0456">Lyase</keyword>
<accession>A0A6G1GN00</accession>
<dbReference type="InterPro" id="IPR059049">
    <property type="entry name" value="TSEN34_N"/>
</dbReference>